<dbReference type="Gene3D" id="1.10.287.130">
    <property type="match status" value="1"/>
</dbReference>
<dbReference type="Gene3D" id="3.30.450.20">
    <property type="entry name" value="PAS domain"/>
    <property type="match status" value="2"/>
</dbReference>
<dbReference type="PROSITE" id="PS50109">
    <property type="entry name" value="HIS_KIN"/>
    <property type="match status" value="1"/>
</dbReference>
<dbReference type="InterPro" id="IPR001610">
    <property type="entry name" value="PAC"/>
</dbReference>
<dbReference type="GO" id="GO:0000155">
    <property type="term" value="F:phosphorelay sensor kinase activity"/>
    <property type="evidence" value="ECO:0007669"/>
    <property type="project" value="InterPro"/>
</dbReference>
<dbReference type="SUPFAM" id="SSF55785">
    <property type="entry name" value="PYP-like sensor domain (PAS domain)"/>
    <property type="match status" value="2"/>
</dbReference>
<dbReference type="SUPFAM" id="SSF55874">
    <property type="entry name" value="ATPase domain of HSP90 chaperone/DNA topoisomerase II/histidine kinase"/>
    <property type="match status" value="1"/>
</dbReference>
<sequence>MAVLMRAFDWAQTPLGPVEHWPQSLRTIVSVVLASPSPLIVLWGKELVQLYNDGYRDVMGVRHPAGLEQGNRECWPEVWTFNEPIYQRVREHGETFQFTDQRLVLTRHGEEEEAYFTLSYSPVRDERGEVGGVLVTVQETTQRVMHERQLQAQSTELQALAIIEEFTRNFTVDTDPYHLIRRVQELLCAYLPRGVTVYYELDGDVWRVKRQLGDYGDEALQRQHEAGLPYAAATHVVSPYESGEPYYQDLYDTGTCSAPETTAHVGAIAMLPLRTSERVRGVLGFARFGPGGWTELSRRVMEAVVRSLGVAIERAEQATLLASQRAQLASSNEELQEARLRAEVLAALGEALQNARDAEQVAQRALSQLGPVLHAHSMLVVRLSGDRLHVMQVWGEAPQELLDFLRREERRLRDAPLMLRASQQQDGLYVDDYRAARGSEMPSPALACGIEPIRTPEGQLAGFLVIWRDAAARPWQHGERDLLARAAGTLGLALERADRQRDAQERAQLALLASQSRLRFALDAAGLGDWELDVRDQSATRSLRHDEIFGYPQGHPAWTYDVFIAHVLPEDREDVTRKYGVALERGEAWDFECRIRRADGEVRWIWARGEVLRSEDGTPTHILGLVQDITEGKLAEAAIQELNTQLEARVRERTRSLEAANEELEAFSYSVSHDLRTPVRHITGFTSILRKSLGDKLDEKSARALTVVEVAAERMNTLIDAMLDLSRTSRQPVRVKLVDLGALVSAVRTELESDVLERRVRWQVSELPLVPGDHELLRQAMLNLLSNALKYTSKQDEAVIEVWVEDRADEWAVFVRDNGAGFDPRYQDKLFGVFQRLHRHEEFEGVGVGLANVRRIVQRHGGRVWAEGKPGEGATFGFSLPKPR</sequence>
<evidence type="ECO:0000256" key="2">
    <source>
        <dbReference type="ARBA" id="ARBA00012438"/>
    </source>
</evidence>
<dbReference type="InterPro" id="IPR029016">
    <property type="entry name" value="GAF-like_dom_sf"/>
</dbReference>
<comment type="catalytic activity">
    <reaction evidence="1">
        <text>ATP + protein L-histidine = ADP + protein N-phospho-L-histidine.</text>
        <dbReference type="EC" id="2.7.13.3"/>
    </reaction>
</comment>
<dbReference type="PATRIC" id="fig|937777.3.peg.1552"/>
<dbReference type="FunFam" id="3.30.565.10:FF:000006">
    <property type="entry name" value="Sensor histidine kinase WalK"/>
    <property type="match status" value="1"/>
</dbReference>
<feature type="domain" description="PAC" evidence="9">
    <location>
        <begin position="97"/>
        <end position="152"/>
    </location>
</feature>
<dbReference type="Gene3D" id="3.30.450.40">
    <property type="match status" value="2"/>
</dbReference>
<dbReference type="Pfam" id="PF08448">
    <property type="entry name" value="PAS_4"/>
    <property type="match status" value="1"/>
</dbReference>
<dbReference type="Pfam" id="PF08447">
    <property type="entry name" value="PAS_3"/>
    <property type="match status" value="1"/>
</dbReference>
<dbReference type="SUPFAM" id="SSF47384">
    <property type="entry name" value="Homodimeric domain of signal transducing histidine kinase"/>
    <property type="match status" value="1"/>
</dbReference>
<dbReference type="InterPro" id="IPR035965">
    <property type="entry name" value="PAS-like_dom_sf"/>
</dbReference>
<evidence type="ECO:0000256" key="4">
    <source>
        <dbReference type="ARBA" id="ARBA00022679"/>
    </source>
</evidence>
<dbReference type="Pfam" id="PF02518">
    <property type="entry name" value="HATPase_c"/>
    <property type="match status" value="1"/>
</dbReference>
<dbReference type="PROSITE" id="PS50113">
    <property type="entry name" value="PAC"/>
    <property type="match status" value="2"/>
</dbReference>
<protein>
    <recommendedName>
        <fullName evidence="2">histidine kinase</fullName>
        <ecNumber evidence="2">2.7.13.3</ecNumber>
    </recommendedName>
</protein>
<dbReference type="SUPFAM" id="SSF55781">
    <property type="entry name" value="GAF domain-like"/>
    <property type="match status" value="2"/>
</dbReference>
<evidence type="ECO:0000256" key="5">
    <source>
        <dbReference type="ARBA" id="ARBA00022777"/>
    </source>
</evidence>
<dbReference type="InterPro" id="IPR003594">
    <property type="entry name" value="HATPase_dom"/>
</dbReference>
<dbReference type="InterPro" id="IPR000014">
    <property type="entry name" value="PAS"/>
</dbReference>
<dbReference type="InterPro" id="IPR003661">
    <property type="entry name" value="HisK_dim/P_dom"/>
</dbReference>
<dbReference type="InterPro" id="IPR003018">
    <property type="entry name" value="GAF"/>
</dbReference>
<evidence type="ECO:0000256" key="1">
    <source>
        <dbReference type="ARBA" id="ARBA00000085"/>
    </source>
</evidence>
<evidence type="ECO:0000259" key="9">
    <source>
        <dbReference type="PROSITE" id="PS50113"/>
    </source>
</evidence>
<feature type="domain" description="Histidine kinase" evidence="8">
    <location>
        <begin position="670"/>
        <end position="884"/>
    </location>
</feature>
<dbReference type="eggNOG" id="COG4251">
    <property type="taxonomic scope" value="Bacteria"/>
</dbReference>
<keyword evidence="6" id="KW-0472">Membrane</keyword>
<dbReference type="InterPro" id="IPR000700">
    <property type="entry name" value="PAS-assoc_C"/>
</dbReference>
<dbReference type="GO" id="GO:0007234">
    <property type="term" value="P:osmosensory signaling via phosphorelay pathway"/>
    <property type="evidence" value="ECO:0007669"/>
    <property type="project" value="TreeGrafter"/>
</dbReference>
<keyword evidence="11" id="KW-1185">Reference proteome</keyword>
<dbReference type="GO" id="GO:0016020">
    <property type="term" value="C:membrane"/>
    <property type="evidence" value="ECO:0007669"/>
    <property type="project" value="UniProtKB-SubCell"/>
</dbReference>
<dbReference type="InterPro" id="IPR005467">
    <property type="entry name" value="His_kinase_dom"/>
</dbReference>
<reference evidence="11" key="1">
    <citation type="submission" date="2012-03" db="EMBL/GenBank/DDBJ databases">
        <title>Complete sequence of chromosome of Deinococcus peraridilitoris DSM 19664.</title>
        <authorList>
            <person name="Lucas S."/>
            <person name="Copeland A."/>
            <person name="Lapidus A."/>
            <person name="Glavina del Rio T."/>
            <person name="Dalin E."/>
            <person name="Tice H."/>
            <person name="Bruce D."/>
            <person name="Goodwin L."/>
            <person name="Pitluck S."/>
            <person name="Peters L."/>
            <person name="Mikhailova N."/>
            <person name="Lu M."/>
            <person name="Kyrpides N."/>
            <person name="Mavromatis K."/>
            <person name="Ivanova N."/>
            <person name="Brettin T."/>
            <person name="Detter J.C."/>
            <person name="Han C."/>
            <person name="Larimer F."/>
            <person name="Land M."/>
            <person name="Hauser L."/>
            <person name="Markowitz V."/>
            <person name="Cheng J.-F."/>
            <person name="Hugenholtz P."/>
            <person name="Woyke T."/>
            <person name="Wu D."/>
            <person name="Pukall R."/>
            <person name="Steenblock K."/>
            <person name="Brambilla E."/>
            <person name="Klenk H.-P."/>
            <person name="Eisen J.A."/>
        </authorList>
    </citation>
    <scope>NUCLEOTIDE SEQUENCE [LARGE SCALE GENOMIC DNA]</scope>
    <source>
        <strain evidence="11">DSM 19664 / LMG 22246 / CIP 109416 / KR-200</strain>
    </source>
</reference>
<evidence type="ECO:0000256" key="3">
    <source>
        <dbReference type="ARBA" id="ARBA00022553"/>
    </source>
</evidence>
<dbReference type="SMART" id="SM00388">
    <property type="entry name" value="HisKA"/>
    <property type="match status" value="1"/>
</dbReference>
<dbReference type="FunFam" id="1.10.287.130:FF:000070">
    <property type="entry name" value="Histidine kinase sensor protein"/>
    <property type="match status" value="1"/>
</dbReference>
<dbReference type="GO" id="GO:0030295">
    <property type="term" value="F:protein kinase activator activity"/>
    <property type="evidence" value="ECO:0007669"/>
    <property type="project" value="TreeGrafter"/>
</dbReference>
<dbReference type="InterPro" id="IPR004358">
    <property type="entry name" value="Sig_transdc_His_kin-like_C"/>
</dbReference>
<feature type="domain" description="PAC" evidence="9">
    <location>
        <begin position="589"/>
        <end position="641"/>
    </location>
</feature>
<gene>
    <name evidence="10" type="ordered locus">Deipe_1550</name>
</gene>
<dbReference type="CDD" id="cd00130">
    <property type="entry name" value="PAS"/>
    <property type="match status" value="1"/>
</dbReference>
<dbReference type="Proteomes" id="UP000010467">
    <property type="component" value="Chromosome"/>
</dbReference>
<dbReference type="InterPro" id="IPR013656">
    <property type="entry name" value="PAS_4"/>
</dbReference>
<organism evidence="10 11">
    <name type="scientific">Deinococcus peraridilitoris (strain DSM 19664 / LMG 22246 / CIP 109416 / KR-200)</name>
    <dbReference type="NCBI Taxonomy" id="937777"/>
    <lineage>
        <taxon>Bacteria</taxon>
        <taxon>Thermotogati</taxon>
        <taxon>Deinococcota</taxon>
        <taxon>Deinococci</taxon>
        <taxon>Deinococcales</taxon>
        <taxon>Deinococcaceae</taxon>
        <taxon>Deinococcus</taxon>
    </lineage>
</organism>
<dbReference type="InterPro" id="IPR036890">
    <property type="entry name" value="HATPase_C_sf"/>
</dbReference>
<dbReference type="KEGG" id="dpd:Deipe_1550"/>
<dbReference type="EC" id="2.7.13.3" evidence="2"/>
<dbReference type="HOGENOM" id="CLU_000445_114_51_0"/>
<feature type="coiled-coil region" evidence="7">
    <location>
        <begin position="321"/>
        <end position="368"/>
    </location>
</feature>
<keyword evidence="3" id="KW-0597">Phosphoprotein</keyword>
<dbReference type="InterPro" id="IPR036097">
    <property type="entry name" value="HisK_dim/P_sf"/>
</dbReference>
<evidence type="ECO:0000313" key="10">
    <source>
        <dbReference type="EMBL" id="AFZ67091.1"/>
    </source>
</evidence>
<dbReference type="EMBL" id="CP003382">
    <property type="protein sequence ID" value="AFZ67091.1"/>
    <property type="molecule type" value="Genomic_DNA"/>
</dbReference>
<dbReference type="STRING" id="937777.Deipe_1550"/>
<dbReference type="SMART" id="SM00065">
    <property type="entry name" value="GAF"/>
    <property type="match status" value="2"/>
</dbReference>
<dbReference type="SMART" id="SM00086">
    <property type="entry name" value="PAC"/>
    <property type="match status" value="2"/>
</dbReference>
<keyword evidence="4" id="KW-0808">Transferase</keyword>
<dbReference type="InterPro" id="IPR013655">
    <property type="entry name" value="PAS_fold_3"/>
</dbReference>
<dbReference type="CDD" id="cd00082">
    <property type="entry name" value="HisKA"/>
    <property type="match status" value="1"/>
</dbReference>
<evidence type="ECO:0000256" key="6">
    <source>
        <dbReference type="ARBA" id="ARBA00023136"/>
    </source>
</evidence>
<dbReference type="eggNOG" id="COG3290">
    <property type="taxonomic scope" value="Bacteria"/>
</dbReference>
<name>K9ZZT7_DEIPD</name>
<dbReference type="GO" id="GO:0000156">
    <property type="term" value="F:phosphorelay response regulator activity"/>
    <property type="evidence" value="ECO:0007669"/>
    <property type="project" value="TreeGrafter"/>
</dbReference>
<dbReference type="Gene3D" id="3.30.565.10">
    <property type="entry name" value="Histidine kinase-like ATPase, C-terminal domain"/>
    <property type="match status" value="1"/>
</dbReference>
<dbReference type="PRINTS" id="PR00344">
    <property type="entry name" value="BCTRLSENSOR"/>
</dbReference>
<evidence type="ECO:0000256" key="7">
    <source>
        <dbReference type="SAM" id="Coils"/>
    </source>
</evidence>
<evidence type="ECO:0000259" key="8">
    <source>
        <dbReference type="PROSITE" id="PS50109"/>
    </source>
</evidence>
<evidence type="ECO:0000313" key="11">
    <source>
        <dbReference type="Proteomes" id="UP000010467"/>
    </source>
</evidence>
<dbReference type="PANTHER" id="PTHR42878">
    <property type="entry name" value="TWO-COMPONENT HISTIDINE KINASE"/>
    <property type="match status" value="1"/>
</dbReference>
<keyword evidence="5" id="KW-0418">Kinase</keyword>
<dbReference type="PANTHER" id="PTHR42878:SF15">
    <property type="entry name" value="BACTERIOPHYTOCHROME"/>
    <property type="match status" value="1"/>
</dbReference>
<keyword evidence="7" id="KW-0175">Coiled coil</keyword>
<accession>K9ZZT7</accession>
<proteinExistence type="predicted"/>
<dbReference type="Pfam" id="PF00512">
    <property type="entry name" value="HisKA"/>
    <property type="match status" value="1"/>
</dbReference>
<dbReference type="AlphaFoldDB" id="K9ZZT7"/>
<dbReference type="InterPro" id="IPR050351">
    <property type="entry name" value="BphY/WalK/GraS-like"/>
</dbReference>
<dbReference type="Gene3D" id="2.10.70.100">
    <property type="match status" value="1"/>
</dbReference>
<dbReference type="NCBIfam" id="TIGR00229">
    <property type="entry name" value="sensory_box"/>
    <property type="match status" value="1"/>
</dbReference>
<dbReference type="SMART" id="SM00387">
    <property type="entry name" value="HATPase_c"/>
    <property type="match status" value="1"/>
</dbReference>